<dbReference type="AlphaFoldDB" id="A0A0M8NUR0"/>
<gene>
    <name evidence="1" type="ORF">ACN38_g11525</name>
</gene>
<reference evidence="1 2" key="1">
    <citation type="submission" date="2015-08" db="EMBL/GenBank/DDBJ databases">
        <title>Genome sequencing of Penicillium nordicum.</title>
        <authorList>
            <person name="Nguyen H.D."/>
            <person name="Seifert K.A."/>
        </authorList>
    </citation>
    <scope>NUCLEOTIDE SEQUENCE [LARGE SCALE GENOMIC DNA]</scope>
    <source>
        <strain evidence="1 2">DAOMC 185683</strain>
    </source>
</reference>
<proteinExistence type="predicted"/>
<protein>
    <submittedName>
        <fullName evidence="1">Uncharacterized protein</fullName>
    </submittedName>
</protein>
<accession>A0A0M8NUR0</accession>
<dbReference type="Proteomes" id="UP000037696">
    <property type="component" value="Unassembled WGS sequence"/>
</dbReference>
<dbReference type="STRING" id="229535.A0A0M8NUR0"/>
<sequence length="79" mass="8858">MAARLRTKTLRPHIVAPILALSLMGPRHARVLEADFDGEILNIRASGLYDFTRKNTDVVQLLTRYWLGDACGQTMMEAS</sequence>
<keyword evidence="2" id="KW-1185">Reference proteome</keyword>
<dbReference type="OrthoDB" id="4453902at2759"/>
<name>A0A0M8NUR0_9EURO</name>
<dbReference type="EMBL" id="LHQQ01000302">
    <property type="protein sequence ID" value="KOS37677.1"/>
    <property type="molecule type" value="Genomic_DNA"/>
</dbReference>
<comment type="caution">
    <text evidence="1">The sequence shown here is derived from an EMBL/GenBank/DDBJ whole genome shotgun (WGS) entry which is preliminary data.</text>
</comment>
<evidence type="ECO:0000313" key="2">
    <source>
        <dbReference type="Proteomes" id="UP000037696"/>
    </source>
</evidence>
<evidence type="ECO:0000313" key="1">
    <source>
        <dbReference type="EMBL" id="KOS37677.1"/>
    </source>
</evidence>
<organism evidence="1 2">
    <name type="scientific">Penicillium nordicum</name>
    <dbReference type="NCBI Taxonomy" id="229535"/>
    <lineage>
        <taxon>Eukaryota</taxon>
        <taxon>Fungi</taxon>
        <taxon>Dikarya</taxon>
        <taxon>Ascomycota</taxon>
        <taxon>Pezizomycotina</taxon>
        <taxon>Eurotiomycetes</taxon>
        <taxon>Eurotiomycetidae</taxon>
        <taxon>Eurotiales</taxon>
        <taxon>Aspergillaceae</taxon>
        <taxon>Penicillium</taxon>
    </lineage>
</organism>